<dbReference type="EMBL" id="HBHW01026084">
    <property type="protein sequence ID" value="CAE0052285.1"/>
    <property type="molecule type" value="Transcribed_RNA"/>
</dbReference>
<dbReference type="Gene3D" id="3.40.50.300">
    <property type="entry name" value="P-loop containing nucleotide triphosphate hydrolases"/>
    <property type="match status" value="1"/>
</dbReference>
<dbReference type="AlphaFoldDB" id="A0A7S2ZWW8"/>
<dbReference type="PROSITE" id="PS51419">
    <property type="entry name" value="RAB"/>
    <property type="match status" value="1"/>
</dbReference>
<evidence type="ECO:0000313" key="6">
    <source>
        <dbReference type="EMBL" id="CAE0052291.1"/>
    </source>
</evidence>
<dbReference type="FunFam" id="3.40.50.300:FF:001447">
    <property type="entry name" value="Ras-related protein Rab-1B"/>
    <property type="match status" value="1"/>
</dbReference>
<name>A0A7S2ZWW8_9RHOD</name>
<keyword evidence="2" id="KW-0342">GTP-binding</keyword>
<sequence length="203" mass="22172">MAYPVARGVHPTTGSFLSEGKLRKLAVIGPKCVGKSSIILRFIENTFEEGYTPTIEDLFLVSTNVDGTAFNCELLDSAGQDDVSTYGAQLTIGIRGYLIVFSVRDRETFDLIRPVNQNLLVSLGGPATHEVPRVLVGNQIDAAGERKVSTEEAQALARELRIPYMECSALSGEGIQDVFHSLLREVEGTAKVRKKEKKKCVIS</sequence>
<evidence type="ECO:0000256" key="2">
    <source>
        <dbReference type="ARBA" id="ARBA00023134"/>
    </source>
</evidence>
<dbReference type="EMBL" id="HBHW01026087">
    <property type="protein sequence ID" value="CAE0052288.1"/>
    <property type="molecule type" value="Transcribed_RNA"/>
</dbReference>
<gene>
    <name evidence="3" type="ORF">RMAR00112_LOCUS20311</name>
    <name evidence="4" type="ORF">RMAR00112_LOCUS20312</name>
    <name evidence="5" type="ORF">RMAR00112_LOCUS20314</name>
    <name evidence="6" type="ORF">RMAR00112_LOCUS20317</name>
    <name evidence="7" type="ORF">RMAR00112_LOCUS20318</name>
    <name evidence="8" type="ORF">RMAR00112_LOCUS20320</name>
</gene>
<dbReference type="GO" id="GO:0016020">
    <property type="term" value="C:membrane"/>
    <property type="evidence" value="ECO:0007669"/>
    <property type="project" value="InterPro"/>
</dbReference>
<evidence type="ECO:0000256" key="1">
    <source>
        <dbReference type="ARBA" id="ARBA00022741"/>
    </source>
</evidence>
<dbReference type="SMART" id="SM00175">
    <property type="entry name" value="RAB"/>
    <property type="match status" value="1"/>
</dbReference>
<dbReference type="GO" id="GO:0003924">
    <property type="term" value="F:GTPase activity"/>
    <property type="evidence" value="ECO:0007669"/>
    <property type="project" value="InterPro"/>
</dbReference>
<dbReference type="Pfam" id="PF00071">
    <property type="entry name" value="Ras"/>
    <property type="match status" value="1"/>
</dbReference>
<dbReference type="GO" id="GO:0007165">
    <property type="term" value="P:signal transduction"/>
    <property type="evidence" value="ECO:0007669"/>
    <property type="project" value="InterPro"/>
</dbReference>
<dbReference type="EMBL" id="HBHW01026090">
    <property type="protein sequence ID" value="CAE0052291.1"/>
    <property type="molecule type" value="Transcribed_RNA"/>
</dbReference>
<evidence type="ECO:0000313" key="8">
    <source>
        <dbReference type="EMBL" id="CAE0052294.1"/>
    </source>
</evidence>
<evidence type="ECO:0000313" key="7">
    <source>
        <dbReference type="EMBL" id="CAE0052292.1"/>
    </source>
</evidence>
<protein>
    <submittedName>
        <fullName evidence="3">Uncharacterized protein</fullName>
    </submittedName>
</protein>
<evidence type="ECO:0000313" key="4">
    <source>
        <dbReference type="EMBL" id="CAE0052286.1"/>
    </source>
</evidence>
<dbReference type="PROSITE" id="PS51421">
    <property type="entry name" value="RAS"/>
    <property type="match status" value="1"/>
</dbReference>
<dbReference type="NCBIfam" id="TIGR00231">
    <property type="entry name" value="small_GTP"/>
    <property type="match status" value="1"/>
</dbReference>
<dbReference type="EMBL" id="HBHW01026093">
    <property type="protein sequence ID" value="CAE0052294.1"/>
    <property type="molecule type" value="Transcribed_RNA"/>
</dbReference>
<evidence type="ECO:0000313" key="3">
    <source>
        <dbReference type="EMBL" id="CAE0052285.1"/>
    </source>
</evidence>
<dbReference type="InterPro" id="IPR001806">
    <property type="entry name" value="Small_GTPase"/>
</dbReference>
<organism evidence="3">
    <name type="scientific">Rhodosorus marinus</name>
    <dbReference type="NCBI Taxonomy" id="101924"/>
    <lineage>
        <taxon>Eukaryota</taxon>
        <taxon>Rhodophyta</taxon>
        <taxon>Stylonematophyceae</taxon>
        <taxon>Stylonematales</taxon>
        <taxon>Stylonemataceae</taxon>
        <taxon>Rhodosorus</taxon>
    </lineage>
</organism>
<dbReference type="SMART" id="SM00174">
    <property type="entry name" value="RHO"/>
    <property type="match status" value="1"/>
</dbReference>
<dbReference type="EMBL" id="HBHW01026085">
    <property type="protein sequence ID" value="CAE0052286.1"/>
    <property type="molecule type" value="Transcribed_RNA"/>
</dbReference>
<dbReference type="SUPFAM" id="SSF52540">
    <property type="entry name" value="P-loop containing nucleoside triphosphate hydrolases"/>
    <property type="match status" value="1"/>
</dbReference>
<dbReference type="InterPro" id="IPR027417">
    <property type="entry name" value="P-loop_NTPase"/>
</dbReference>
<dbReference type="PANTHER" id="PTHR24070">
    <property type="entry name" value="RAS, DI-RAS, AND RHEB FAMILY MEMBERS OF SMALL GTPASE SUPERFAMILY"/>
    <property type="match status" value="1"/>
</dbReference>
<dbReference type="GO" id="GO:0005525">
    <property type="term" value="F:GTP binding"/>
    <property type="evidence" value="ECO:0007669"/>
    <property type="project" value="UniProtKB-KW"/>
</dbReference>
<proteinExistence type="predicted"/>
<dbReference type="EMBL" id="HBHW01026091">
    <property type="protein sequence ID" value="CAE0052292.1"/>
    <property type="molecule type" value="Transcribed_RNA"/>
</dbReference>
<dbReference type="InterPro" id="IPR020849">
    <property type="entry name" value="Small_GTPase_Ras-type"/>
</dbReference>
<dbReference type="SMART" id="SM00173">
    <property type="entry name" value="RAS"/>
    <property type="match status" value="1"/>
</dbReference>
<dbReference type="PRINTS" id="PR00449">
    <property type="entry name" value="RASTRNSFRMNG"/>
</dbReference>
<evidence type="ECO:0000313" key="5">
    <source>
        <dbReference type="EMBL" id="CAE0052288.1"/>
    </source>
</evidence>
<keyword evidence="1" id="KW-0547">Nucleotide-binding</keyword>
<dbReference type="InterPro" id="IPR005225">
    <property type="entry name" value="Small_GTP-bd"/>
</dbReference>
<reference evidence="3" key="1">
    <citation type="submission" date="2021-01" db="EMBL/GenBank/DDBJ databases">
        <authorList>
            <person name="Corre E."/>
            <person name="Pelletier E."/>
            <person name="Niang G."/>
            <person name="Scheremetjew M."/>
            <person name="Finn R."/>
            <person name="Kale V."/>
            <person name="Holt S."/>
            <person name="Cochrane G."/>
            <person name="Meng A."/>
            <person name="Brown T."/>
            <person name="Cohen L."/>
        </authorList>
    </citation>
    <scope>NUCLEOTIDE SEQUENCE</scope>
    <source>
        <strain evidence="3">CCMP 769</strain>
    </source>
</reference>
<accession>A0A7S2ZWW8</accession>